<sequence>MEISRRVCAVRMTFHKFLLARYEDGVCIRDTLTILGTSINDPVTPVCGNMTSWITTFAVKERTRLTLAMVLQGIPAYTFSIGLTQLACDNIPPFQSPTYAGIRNAEAEKYIPTTTTTEAPTTTEDPTTVENPTTVEGPTTVDPTTATDTTEETTTVMNVVRGTSSEVTTSESVVTTTESVVTTTESVPTTLMPGKLPMPPNDEVLIRAALPELESEEEEGVYTGSIGTTPAISAFRRTFELLKVNEKCWQYYDEPPTFRVIGGFYANLNEYPWQVALVYKNKFFCGGSLISDRHILTASHCVFGSFSRGLDKLRVSLGDHDLATRNETKNIVSKVKTIHWHLHYNPHSTVNDIAVIELENPVDFSYSVSAVKLPTDLTERYEKANATITGWGRYTSKSKTTSTIMKEHTAPLVNTTLCVQAWNKFPGINASYINHVCLNVTMGTPCHIGVVSFGFPLCTNVGLPAVFTRVTHYKSWIDMNLAPLNFV</sequence>
<name>A0A8J5JSG5_HOMAM</name>
<evidence type="ECO:0000259" key="6">
    <source>
        <dbReference type="PROSITE" id="PS50240"/>
    </source>
</evidence>
<dbReference type="PROSITE" id="PS50240">
    <property type="entry name" value="TRYPSIN_DOM"/>
    <property type="match status" value="1"/>
</dbReference>
<evidence type="ECO:0000256" key="2">
    <source>
        <dbReference type="ARBA" id="ARBA00023157"/>
    </source>
</evidence>
<evidence type="ECO:0000256" key="5">
    <source>
        <dbReference type="SAM" id="MobiDB-lite"/>
    </source>
</evidence>
<dbReference type="AlphaFoldDB" id="A0A8J5JSG5"/>
<evidence type="ECO:0000256" key="3">
    <source>
        <dbReference type="ARBA" id="ARBA00023180"/>
    </source>
</evidence>
<dbReference type="PRINTS" id="PR00722">
    <property type="entry name" value="CHYMOTRYPSIN"/>
</dbReference>
<dbReference type="InterPro" id="IPR018114">
    <property type="entry name" value="TRYPSIN_HIS"/>
</dbReference>
<feature type="region of interest" description="Disordered" evidence="5">
    <location>
        <begin position="114"/>
        <end position="151"/>
    </location>
</feature>
<evidence type="ECO:0000256" key="1">
    <source>
        <dbReference type="ARBA" id="ARBA00022729"/>
    </source>
</evidence>
<dbReference type="InterPro" id="IPR009003">
    <property type="entry name" value="Peptidase_S1_PA"/>
</dbReference>
<protein>
    <submittedName>
        <fullName evidence="7">Trypsin-like 1</fullName>
    </submittedName>
</protein>
<dbReference type="InterPro" id="IPR051487">
    <property type="entry name" value="Ser/Thr_Proteases_Immune/Dev"/>
</dbReference>
<comment type="caution">
    <text evidence="7">The sequence shown here is derived from an EMBL/GenBank/DDBJ whole genome shotgun (WGS) entry which is preliminary data.</text>
</comment>
<gene>
    <name evidence="7" type="primary">Tryp-L1</name>
    <name evidence="7" type="ORF">Hamer_G004479</name>
</gene>
<proteinExistence type="inferred from homology"/>
<dbReference type="CDD" id="cd00190">
    <property type="entry name" value="Tryp_SPc"/>
    <property type="match status" value="1"/>
</dbReference>
<keyword evidence="2" id="KW-1015">Disulfide bond</keyword>
<evidence type="ECO:0000313" key="7">
    <source>
        <dbReference type="EMBL" id="KAG7163347.1"/>
    </source>
</evidence>
<organism evidence="7 8">
    <name type="scientific">Homarus americanus</name>
    <name type="common">American lobster</name>
    <dbReference type="NCBI Taxonomy" id="6706"/>
    <lineage>
        <taxon>Eukaryota</taxon>
        <taxon>Metazoa</taxon>
        <taxon>Ecdysozoa</taxon>
        <taxon>Arthropoda</taxon>
        <taxon>Crustacea</taxon>
        <taxon>Multicrustacea</taxon>
        <taxon>Malacostraca</taxon>
        <taxon>Eumalacostraca</taxon>
        <taxon>Eucarida</taxon>
        <taxon>Decapoda</taxon>
        <taxon>Pleocyemata</taxon>
        <taxon>Astacidea</taxon>
        <taxon>Nephropoidea</taxon>
        <taxon>Nephropidae</taxon>
        <taxon>Homarus</taxon>
    </lineage>
</organism>
<dbReference type="InterPro" id="IPR043504">
    <property type="entry name" value="Peptidase_S1_PA_chymotrypsin"/>
</dbReference>
<dbReference type="Proteomes" id="UP000747542">
    <property type="component" value="Unassembled WGS sequence"/>
</dbReference>
<reference evidence="7" key="1">
    <citation type="journal article" date="2021" name="Sci. Adv.">
        <title>The American lobster genome reveals insights on longevity, neural, and immune adaptations.</title>
        <authorList>
            <person name="Polinski J.M."/>
            <person name="Zimin A.V."/>
            <person name="Clark K.F."/>
            <person name="Kohn A.B."/>
            <person name="Sadowski N."/>
            <person name="Timp W."/>
            <person name="Ptitsyn A."/>
            <person name="Khanna P."/>
            <person name="Romanova D.Y."/>
            <person name="Williams P."/>
            <person name="Greenwood S.J."/>
            <person name="Moroz L.L."/>
            <person name="Walt D.R."/>
            <person name="Bodnar A.G."/>
        </authorList>
    </citation>
    <scope>NUCLEOTIDE SEQUENCE</scope>
    <source>
        <strain evidence="7">GMGI-L3</strain>
    </source>
</reference>
<keyword evidence="8" id="KW-1185">Reference proteome</keyword>
<dbReference type="InterPro" id="IPR001314">
    <property type="entry name" value="Peptidase_S1A"/>
</dbReference>
<dbReference type="SMART" id="SM00020">
    <property type="entry name" value="Tryp_SPc"/>
    <property type="match status" value="1"/>
</dbReference>
<dbReference type="Pfam" id="PF00089">
    <property type="entry name" value="Trypsin"/>
    <property type="match status" value="1"/>
</dbReference>
<dbReference type="SUPFAM" id="SSF50494">
    <property type="entry name" value="Trypsin-like serine proteases"/>
    <property type="match status" value="1"/>
</dbReference>
<dbReference type="PANTHER" id="PTHR24256">
    <property type="entry name" value="TRYPTASE-RELATED"/>
    <property type="match status" value="1"/>
</dbReference>
<dbReference type="PROSITE" id="PS00134">
    <property type="entry name" value="TRYPSIN_HIS"/>
    <property type="match status" value="1"/>
</dbReference>
<dbReference type="FunFam" id="2.40.10.10:FF:000028">
    <property type="entry name" value="Serine protease easter"/>
    <property type="match status" value="1"/>
</dbReference>
<evidence type="ECO:0000256" key="4">
    <source>
        <dbReference type="ARBA" id="ARBA00024195"/>
    </source>
</evidence>
<dbReference type="GO" id="GO:0004252">
    <property type="term" value="F:serine-type endopeptidase activity"/>
    <property type="evidence" value="ECO:0007669"/>
    <property type="project" value="InterPro"/>
</dbReference>
<dbReference type="EMBL" id="JAHLQT010026473">
    <property type="protein sequence ID" value="KAG7163347.1"/>
    <property type="molecule type" value="Genomic_DNA"/>
</dbReference>
<dbReference type="Gene3D" id="2.40.10.10">
    <property type="entry name" value="Trypsin-like serine proteases"/>
    <property type="match status" value="1"/>
</dbReference>
<dbReference type="InterPro" id="IPR001254">
    <property type="entry name" value="Trypsin_dom"/>
</dbReference>
<keyword evidence="3" id="KW-0325">Glycoprotein</keyword>
<accession>A0A8J5JSG5</accession>
<comment type="similarity">
    <text evidence="4">Belongs to the peptidase S1 family. CLIP subfamily.</text>
</comment>
<feature type="domain" description="Peptidase S1" evidence="6">
    <location>
        <begin position="260"/>
        <end position="482"/>
    </location>
</feature>
<evidence type="ECO:0000313" key="8">
    <source>
        <dbReference type="Proteomes" id="UP000747542"/>
    </source>
</evidence>
<dbReference type="GO" id="GO:0006508">
    <property type="term" value="P:proteolysis"/>
    <property type="evidence" value="ECO:0007669"/>
    <property type="project" value="InterPro"/>
</dbReference>
<keyword evidence="1" id="KW-0732">Signal</keyword>